<dbReference type="InterPro" id="IPR013099">
    <property type="entry name" value="K_chnl_dom"/>
</dbReference>
<dbReference type="EMBL" id="BMOD01000002">
    <property type="protein sequence ID" value="GGJ25508.1"/>
    <property type="molecule type" value="Genomic_DNA"/>
</dbReference>
<evidence type="ECO:0000313" key="6">
    <source>
        <dbReference type="Proteomes" id="UP000632222"/>
    </source>
</evidence>
<dbReference type="Gene3D" id="3.30.70.1450">
    <property type="entry name" value="Regulator of K+ conductance, C-terminal domain"/>
    <property type="match status" value="1"/>
</dbReference>
<name>A0ABQ2CW60_9DEIO</name>
<dbReference type="InterPro" id="IPR036721">
    <property type="entry name" value="RCK_C_sf"/>
</dbReference>
<evidence type="ECO:0000259" key="3">
    <source>
        <dbReference type="PROSITE" id="PS51201"/>
    </source>
</evidence>
<keyword evidence="2" id="KW-0472">Membrane</keyword>
<keyword evidence="2" id="KW-0812">Transmembrane</keyword>
<organism evidence="5 6">
    <name type="scientific">Deinococcus roseus</name>
    <dbReference type="NCBI Taxonomy" id="392414"/>
    <lineage>
        <taxon>Bacteria</taxon>
        <taxon>Thermotogati</taxon>
        <taxon>Deinococcota</taxon>
        <taxon>Deinococci</taxon>
        <taxon>Deinococcales</taxon>
        <taxon>Deinococcaceae</taxon>
        <taxon>Deinococcus</taxon>
    </lineage>
</organism>
<dbReference type="InterPro" id="IPR050721">
    <property type="entry name" value="Trk_Ktr_HKT_K-transport"/>
</dbReference>
<dbReference type="SUPFAM" id="SSF116726">
    <property type="entry name" value="TrkA C-terminal domain-like"/>
    <property type="match status" value="1"/>
</dbReference>
<dbReference type="SUPFAM" id="SSF81324">
    <property type="entry name" value="Voltage-gated potassium channels"/>
    <property type="match status" value="1"/>
</dbReference>
<dbReference type="PROSITE" id="PS51202">
    <property type="entry name" value="RCK_C"/>
    <property type="match status" value="1"/>
</dbReference>
<evidence type="ECO:0000256" key="2">
    <source>
        <dbReference type="SAM" id="Phobius"/>
    </source>
</evidence>
<dbReference type="SUPFAM" id="SSF51735">
    <property type="entry name" value="NAD(P)-binding Rossmann-fold domains"/>
    <property type="match status" value="1"/>
</dbReference>
<dbReference type="InterPro" id="IPR036291">
    <property type="entry name" value="NAD(P)-bd_dom_sf"/>
</dbReference>
<keyword evidence="5" id="KW-0813">Transport</keyword>
<dbReference type="Pfam" id="PF07885">
    <property type="entry name" value="Ion_trans_2"/>
    <property type="match status" value="1"/>
</dbReference>
<sequence length="328" mass="35783">MPRQLQIALLLILLVQAMGTLGYMVLEDMSFTDAMFQTIMILTTVGLGEVNPFSTAGKWLSIGLMSFGVGLVLYSLTQVVEVLITNAISDQGKLKKERKHMQKLQDHIVVCGYGRVGEQVSRELHAAKQPFLILDHRPERAQAARNAGFLVLEGDANQDEVLLQAGIDRARTLVAVLGEDAMNLYVVLSARELSPGLHIVARSSEDTASKKLMRAGANEVINLHRLSGVSVARGLLKSSMVSVLEDITFGAQGFQMEGVQVASQSALIGKHPREVQLMCGITFIALKRASGEVYRYETDLLLMAGDTLLVIGNPEEVKKLELLSIRSV</sequence>
<dbReference type="Proteomes" id="UP000632222">
    <property type="component" value="Unassembled WGS sequence"/>
</dbReference>
<dbReference type="Gene3D" id="1.10.287.70">
    <property type="match status" value="1"/>
</dbReference>
<feature type="transmembrane region" description="Helical" evidence="2">
    <location>
        <begin position="59"/>
        <end position="76"/>
    </location>
</feature>
<keyword evidence="5" id="KW-0406">Ion transport</keyword>
<comment type="subcellular location">
    <subcellularLocation>
        <location evidence="1">Cell membrane</location>
        <topology evidence="1">Multi-pass membrane protein</topology>
    </subcellularLocation>
</comment>
<keyword evidence="2" id="KW-1133">Transmembrane helix</keyword>
<keyword evidence="6" id="KW-1185">Reference proteome</keyword>
<dbReference type="InterPro" id="IPR003148">
    <property type="entry name" value="RCK_N"/>
</dbReference>
<dbReference type="Pfam" id="PF02080">
    <property type="entry name" value="TrkA_C"/>
    <property type="match status" value="1"/>
</dbReference>
<dbReference type="InterPro" id="IPR006037">
    <property type="entry name" value="RCK_C"/>
</dbReference>
<dbReference type="PROSITE" id="PS51201">
    <property type="entry name" value="RCK_N"/>
    <property type="match status" value="1"/>
</dbReference>
<evidence type="ECO:0000256" key="1">
    <source>
        <dbReference type="ARBA" id="ARBA00004651"/>
    </source>
</evidence>
<dbReference type="Gene3D" id="3.40.50.720">
    <property type="entry name" value="NAD(P)-binding Rossmann-like Domain"/>
    <property type="match status" value="1"/>
</dbReference>
<reference evidence="6" key="1">
    <citation type="journal article" date="2019" name="Int. J. Syst. Evol. Microbiol.">
        <title>The Global Catalogue of Microorganisms (GCM) 10K type strain sequencing project: providing services to taxonomists for standard genome sequencing and annotation.</title>
        <authorList>
            <consortium name="The Broad Institute Genomics Platform"/>
            <consortium name="The Broad Institute Genome Sequencing Center for Infectious Disease"/>
            <person name="Wu L."/>
            <person name="Ma J."/>
        </authorList>
    </citation>
    <scope>NUCLEOTIDE SEQUENCE [LARGE SCALE GENOMIC DNA]</scope>
    <source>
        <strain evidence="6">JCM 14370</strain>
    </source>
</reference>
<accession>A0ABQ2CW60</accession>
<dbReference type="RefSeq" id="WP_189000638.1">
    <property type="nucleotide sequence ID" value="NZ_BMOD01000002.1"/>
</dbReference>
<comment type="caution">
    <text evidence="5">The sequence shown here is derived from an EMBL/GenBank/DDBJ whole genome shotgun (WGS) entry which is preliminary data.</text>
</comment>
<dbReference type="GO" id="GO:0034220">
    <property type="term" value="P:monoatomic ion transmembrane transport"/>
    <property type="evidence" value="ECO:0007669"/>
    <property type="project" value="UniProtKB-KW"/>
</dbReference>
<evidence type="ECO:0000313" key="5">
    <source>
        <dbReference type="EMBL" id="GGJ25508.1"/>
    </source>
</evidence>
<gene>
    <name evidence="5" type="ORF">GCM10008938_09530</name>
</gene>
<feature type="domain" description="RCK C-terminal" evidence="4">
    <location>
        <begin position="244"/>
        <end position="326"/>
    </location>
</feature>
<keyword evidence="5" id="KW-0407">Ion channel</keyword>
<evidence type="ECO:0000259" key="4">
    <source>
        <dbReference type="PROSITE" id="PS51202"/>
    </source>
</evidence>
<feature type="domain" description="RCK N-terminal" evidence="3">
    <location>
        <begin position="105"/>
        <end position="222"/>
    </location>
</feature>
<dbReference type="PANTHER" id="PTHR43833:SF9">
    <property type="entry name" value="POTASSIUM CHANNEL PROTEIN YUGO-RELATED"/>
    <property type="match status" value="1"/>
</dbReference>
<protein>
    <submittedName>
        <fullName evidence="5">Potassium channel</fullName>
    </submittedName>
</protein>
<dbReference type="Pfam" id="PF02254">
    <property type="entry name" value="TrkA_N"/>
    <property type="match status" value="1"/>
</dbReference>
<proteinExistence type="predicted"/>
<dbReference type="PANTHER" id="PTHR43833">
    <property type="entry name" value="POTASSIUM CHANNEL PROTEIN 2-RELATED-RELATED"/>
    <property type="match status" value="1"/>
</dbReference>